<proteinExistence type="predicted"/>
<comment type="caution">
    <text evidence="1">The sequence shown here is derived from an EMBL/GenBank/DDBJ whole genome shotgun (WGS) entry which is preliminary data.</text>
</comment>
<dbReference type="AlphaFoldDB" id="A0AAD7GX91"/>
<evidence type="ECO:0000313" key="2">
    <source>
        <dbReference type="Proteomes" id="UP001215598"/>
    </source>
</evidence>
<reference evidence="1" key="1">
    <citation type="submission" date="2023-03" db="EMBL/GenBank/DDBJ databases">
        <title>Massive genome expansion in bonnet fungi (Mycena s.s.) driven by repeated elements and novel gene families across ecological guilds.</title>
        <authorList>
            <consortium name="Lawrence Berkeley National Laboratory"/>
            <person name="Harder C.B."/>
            <person name="Miyauchi S."/>
            <person name="Viragh M."/>
            <person name="Kuo A."/>
            <person name="Thoen E."/>
            <person name="Andreopoulos B."/>
            <person name="Lu D."/>
            <person name="Skrede I."/>
            <person name="Drula E."/>
            <person name="Henrissat B."/>
            <person name="Morin E."/>
            <person name="Kohler A."/>
            <person name="Barry K."/>
            <person name="LaButti K."/>
            <person name="Morin E."/>
            <person name="Salamov A."/>
            <person name="Lipzen A."/>
            <person name="Mereny Z."/>
            <person name="Hegedus B."/>
            <person name="Baldrian P."/>
            <person name="Stursova M."/>
            <person name="Weitz H."/>
            <person name="Taylor A."/>
            <person name="Grigoriev I.V."/>
            <person name="Nagy L.G."/>
            <person name="Martin F."/>
            <person name="Kauserud H."/>
        </authorList>
    </citation>
    <scope>NUCLEOTIDE SEQUENCE</scope>
    <source>
        <strain evidence="1">CBHHK182m</strain>
    </source>
</reference>
<dbReference type="EMBL" id="JARKIB010000448">
    <property type="protein sequence ID" value="KAJ7707090.1"/>
    <property type="molecule type" value="Genomic_DNA"/>
</dbReference>
<protein>
    <submittedName>
        <fullName evidence="1">Uncharacterized protein</fullName>
    </submittedName>
</protein>
<keyword evidence="2" id="KW-1185">Reference proteome</keyword>
<organism evidence="1 2">
    <name type="scientific">Mycena metata</name>
    <dbReference type="NCBI Taxonomy" id="1033252"/>
    <lineage>
        <taxon>Eukaryota</taxon>
        <taxon>Fungi</taxon>
        <taxon>Dikarya</taxon>
        <taxon>Basidiomycota</taxon>
        <taxon>Agaricomycotina</taxon>
        <taxon>Agaricomycetes</taxon>
        <taxon>Agaricomycetidae</taxon>
        <taxon>Agaricales</taxon>
        <taxon>Marasmiineae</taxon>
        <taxon>Mycenaceae</taxon>
        <taxon>Mycena</taxon>
    </lineage>
</organism>
<accession>A0AAD7GX91</accession>
<evidence type="ECO:0000313" key="1">
    <source>
        <dbReference type="EMBL" id="KAJ7707090.1"/>
    </source>
</evidence>
<gene>
    <name evidence="1" type="ORF">B0H16DRAFT_1481709</name>
</gene>
<dbReference type="Proteomes" id="UP001215598">
    <property type="component" value="Unassembled WGS sequence"/>
</dbReference>
<sequence length="178" mass="20429">MFPRDELHRFCLFMLEDQKADNTCLYCIRDGLDCMPYSWGRHCHWCERRQIDDCLHAKEPSFQIFVQSFPFGRDKFTLDQLLPAVPACFEHLRRCHFNVTSNQIKGKIDSMTNIPALVSLAVEFQALKYDPRVFRWVTDRLSVIHPNAAPGTPETTVIYPFTKSSGPSQVMPGVSVGS</sequence>
<name>A0AAD7GX91_9AGAR</name>